<dbReference type="InterPro" id="IPR034714">
    <property type="entry name" value="TagA_TarA"/>
</dbReference>
<dbReference type="OrthoDB" id="9771846at2"/>
<reference evidence="6 7" key="1">
    <citation type="submission" date="2019-10" db="EMBL/GenBank/DDBJ databases">
        <title>The Genome Sequence of Clostridium tarantellae Isolated from Fish Brain.</title>
        <authorList>
            <person name="Bano L."/>
            <person name="Kiel M."/>
            <person name="Sales G."/>
            <person name="Doxey A.C."/>
            <person name="Mansfield M.J."/>
            <person name="Schiavone M."/>
            <person name="Rossetto O."/>
            <person name="Pirazzini M."/>
            <person name="Dobrindt U."/>
            <person name="Montecucco C."/>
        </authorList>
    </citation>
    <scope>NUCLEOTIDE SEQUENCE [LARGE SCALE GENOMIC DNA]</scope>
    <source>
        <strain evidence="6 7">DSM 3997</strain>
    </source>
</reference>
<dbReference type="GO" id="GO:0047244">
    <property type="term" value="F:N-acetylglucosaminyldiphosphoundecaprenol N-acetyl-beta-D-mannosaminyltransferase activity"/>
    <property type="evidence" value="ECO:0007669"/>
    <property type="project" value="UniProtKB-UniRule"/>
</dbReference>
<dbReference type="EC" id="2.4.1.187" evidence="5"/>
<keyword evidence="7" id="KW-1185">Reference proteome</keyword>
<evidence type="ECO:0000256" key="4">
    <source>
        <dbReference type="ARBA" id="ARBA00023316"/>
    </source>
</evidence>
<dbReference type="InterPro" id="IPR004629">
    <property type="entry name" value="WecG_TagA_CpsF"/>
</dbReference>
<dbReference type="HAMAP" id="MF_02070">
    <property type="entry name" value="TagA_TarA"/>
    <property type="match status" value="1"/>
</dbReference>
<dbReference type="Pfam" id="PF03808">
    <property type="entry name" value="Glyco_tran_WecG"/>
    <property type="match status" value="1"/>
</dbReference>
<comment type="catalytic activity">
    <reaction evidence="5">
        <text>UDP-N-acetyl-alpha-D-mannosamine + N-acetyl-alpha-D-glucosaminyl-di-trans,octa-cis-undecaprenyl diphosphate = N-acetyl-beta-D-mannosaminyl-(1-&gt;4)-N-acetyl-alpha-D-glucosaminyl di-trans,octa-cis-undecaprenyl diphosphate + UDP + H(+)</text>
        <dbReference type="Rhea" id="RHEA:16053"/>
        <dbReference type="ChEBI" id="CHEBI:15378"/>
        <dbReference type="ChEBI" id="CHEBI:58223"/>
        <dbReference type="ChEBI" id="CHEBI:62959"/>
        <dbReference type="ChEBI" id="CHEBI:68623"/>
        <dbReference type="ChEBI" id="CHEBI:132210"/>
        <dbReference type="EC" id="2.4.1.187"/>
    </reaction>
</comment>
<comment type="function">
    <text evidence="5">Catalyzes the conversion of GlcNAc-PP-undecaprenol into ManNAc-GlcNAc-PP-undecaprenol, the first committed lipid intermediate in the de novo synthesis of teichoic acid.</text>
</comment>
<keyword evidence="1 5" id="KW-0328">Glycosyltransferase</keyword>
<dbReference type="NCBIfam" id="TIGR00696">
    <property type="entry name" value="wecG_tagA_cpsF"/>
    <property type="match status" value="1"/>
</dbReference>
<evidence type="ECO:0000256" key="1">
    <source>
        <dbReference type="ARBA" id="ARBA00022676"/>
    </source>
</evidence>
<keyword evidence="2 5" id="KW-0808">Transferase</keyword>
<organism evidence="6 7">
    <name type="scientific">Clostridium tarantellae</name>
    <dbReference type="NCBI Taxonomy" id="39493"/>
    <lineage>
        <taxon>Bacteria</taxon>
        <taxon>Bacillati</taxon>
        <taxon>Bacillota</taxon>
        <taxon>Clostridia</taxon>
        <taxon>Eubacteriales</taxon>
        <taxon>Clostridiaceae</taxon>
        <taxon>Clostridium</taxon>
    </lineage>
</organism>
<evidence type="ECO:0000256" key="5">
    <source>
        <dbReference type="HAMAP-Rule" id="MF_02070"/>
    </source>
</evidence>
<dbReference type="CDD" id="cd06533">
    <property type="entry name" value="Glyco_transf_WecG_TagA"/>
    <property type="match status" value="1"/>
</dbReference>
<comment type="pathway">
    <text evidence="5">Cell wall biogenesis; teichoic acid biosynthesis.</text>
</comment>
<evidence type="ECO:0000313" key="7">
    <source>
        <dbReference type="Proteomes" id="UP000430345"/>
    </source>
</evidence>
<accession>A0A6I1ML53</accession>
<protein>
    <recommendedName>
        <fullName evidence="5">N-acetylglucosaminyldiphosphoundecaprenol N-acetyl-beta-D-mannosaminyltransferase</fullName>
        <ecNumber evidence="5">2.4.1.187</ecNumber>
    </recommendedName>
    <alternativeName>
        <fullName evidence="5">N-acetylmannosaminyltransferase</fullName>
    </alternativeName>
    <alternativeName>
        <fullName evidence="5">UDP-N-acetylmannosamine transferase</fullName>
    </alternativeName>
    <alternativeName>
        <fullName evidence="5">UDP-N-acetylmannosamine:N-acetylglucosaminyl pyrophosphorylundecaprenol N-acetylmannosaminyltransferase</fullName>
    </alternativeName>
</protein>
<dbReference type="PANTHER" id="PTHR34136">
    <property type="match status" value="1"/>
</dbReference>
<keyword evidence="3 5" id="KW-0777">Teichoic acid biosynthesis</keyword>
<evidence type="ECO:0000313" key="6">
    <source>
        <dbReference type="EMBL" id="MPQ44236.1"/>
    </source>
</evidence>
<evidence type="ECO:0000256" key="3">
    <source>
        <dbReference type="ARBA" id="ARBA00022944"/>
    </source>
</evidence>
<evidence type="ECO:0000256" key="2">
    <source>
        <dbReference type="ARBA" id="ARBA00022679"/>
    </source>
</evidence>
<dbReference type="AlphaFoldDB" id="A0A6I1ML53"/>
<dbReference type="EMBL" id="WHJC01000174">
    <property type="protein sequence ID" value="MPQ44236.1"/>
    <property type="molecule type" value="Genomic_DNA"/>
</dbReference>
<name>A0A6I1ML53_9CLOT</name>
<dbReference type="RefSeq" id="WP_152890535.1">
    <property type="nucleotide sequence ID" value="NZ_WHJC01000174.1"/>
</dbReference>
<sequence length="236" mass="27132">MYKRLLGYNIFSGSKEELLNEIIDKKKVNIISGNPEVLNHGLNNELLYKSFNSNDAIIIPDGIGTIIASKLYGNPIQEKIAGIEVMDLVLDYCNKKRKNIYLLGANENIVKICSSKINKKYSFINVVGTRNGFFDLNNCEDIIKDIKTKKTYVLFVAMGAPRQELFIEKYKDKLECSIFMGVGGSFDVISGEVERAPKWMISLGLEWFYRVIKEPWRVKRLKSIPKFIIKCWKEKK</sequence>
<comment type="caution">
    <text evidence="6">The sequence shown here is derived from an EMBL/GenBank/DDBJ whole genome shotgun (WGS) entry which is preliminary data.</text>
</comment>
<keyword evidence="4 5" id="KW-0961">Cell wall biogenesis/degradation</keyword>
<dbReference type="GO" id="GO:0019350">
    <property type="term" value="P:teichoic acid biosynthetic process"/>
    <property type="evidence" value="ECO:0007669"/>
    <property type="project" value="UniProtKB-UniRule"/>
</dbReference>
<dbReference type="PANTHER" id="PTHR34136:SF1">
    <property type="entry name" value="UDP-N-ACETYL-D-MANNOSAMINURONIC ACID TRANSFERASE"/>
    <property type="match status" value="1"/>
</dbReference>
<dbReference type="UniPathway" id="UPA00632"/>
<dbReference type="GO" id="GO:0071555">
    <property type="term" value="P:cell wall organization"/>
    <property type="evidence" value="ECO:0007669"/>
    <property type="project" value="UniProtKB-KW"/>
</dbReference>
<proteinExistence type="inferred from homology"/>
<dbReference type="Proteomes" id="UP000430345">
    <property type="component" value="Unassembled WGS sequence"/>
</dbReference>
<gene>
    <name evidence="6" type="ORF">GBZ86_10740</name>
</gene>
<comment type="similarity">
    <text evidence="5">Belongs to the glycosyltransferase 26 family. TagA/TarA subfamily.</text>
</comment>